<keyword evidence="1" id="KW-0812">Transmembrane</keyword>
<gene>
    <name evidence="2" type="ORF">IAC78_02565</name>
</gene>
<protein>
    <submittedName>
        <fullName evidence="2">Uncharacterized protein</fullName>
    </submittedName>
</protein>
<name>A0A9D9D873_9BACL</name>
<feature type="transmembrane region" description="Helical" evidence="1">
    <location>
        <begin position="12"/>
        <end position="35"/>
    </location>
</feature>
<sequence length="86" mass="10007">MKKERLKYYLRGTGILLLCLLVVFISLLGIALNGSETQKNITLICFGCFSGVVLIGYWIYAFIYEKRKKEKRNSNFDFGKEKEKDE</sequence>
<dbReference type="EMBL" id="JADING010000070">
    <property type="protein sequence ID" value="MBO8414343.1"/>
    <property type="molecule type" value="Genomic_DNA"/>
</dbReference>
<evidence type="ECO:0000313" key="2">
    <source>
        <dbReference type="EMBL" id="MBO8414343.1"/>
    </source>
</evidence>
<evidence type="ECO:0000313" key="3">
    <source>
        <dbReference type="Proteomes" id="UP000823629"/>
    </source>
</evidence>
<proteinExistence type="predicted"/>
<dbReference type="Proteomes" id="UP000823629">
    <property type="component" value="Unassembled WGS sequence"/>
</dbReference>
<dbReference type="AlphaFoldDB" id="A0A9D9D873"/>
<reference evidence="2" key="1">
    <citation type="submission" date="2020-10" db="EMBL/GenBank/DDBJ databases">
        <authorList>
            <person name="Gilroy R."/>
        </authorList>
    </citation>
    <scope>NUCLEOTIDE SEQUENCE</scope>
    <source>
        <strain evidence="2">1748</strain>
    </source>
</reference>
<keyword evidence="1" id="KW-0472">Membrane</keyword>
<keyword evidence="1" id="KW-1133">Transmembrane helix</keyword>
<evidence type="ECO:0000256" key="1">
    <source>
        <dbReference type="SAM" id="Phobius"/>
    </source>
</evidence>
<feature type="transmembrane region" description="Helical" evidence="1">
    <location>
        <begin position="41"/>
        <end position="63"/>
    </location>
</feature>
<comment type="caution">
    <text evidence="2">The sequence shown here is derived from an EMBL/GenBank/DDBJ whole genome shotgun (WGS) entry which is preliminary data.</text>
</comment>
<reference evidence="2" key="2">
    <citation type="journal article" date="2021" name="PeerJ">
        <title>Extensive microbial diversity within the chicken gut microbiome revealed by metagenomics and culture.</title>
        <authorList>
            <person name="Gilroy R."/>
            <person name="Ravi A."/>
            <person name="Getino M."/>
            <person name="Pursley I."/>
            <person name="Horton D.L."/>
            <person name="Alikhan N.F."/>
            <person name="Baker D."/>
            <person name="Gharbi K."/>
            <person name="Hall N."/>
            <person name="Watson M."/>
            <person name="Adriaenssens E.M."/>
            <person name="Foster-Nyarko E."/>
            <person name="Jarju S."/>
            <person name="Secka A."/>
            <person name="Antonio M."/>
            <person name="Oren A."/>
            <person name="Chaudhuri R.R."/>
            <person name="La Ragione R."/>
            <person name="Hildebrand F."/>
            <person name="Pallen M.J."/>
        </authorList>
    </citation>
    <scope>NUCLEOTIDE SEQUENCE</scope>
    <source>
        <strain evidence="2">1748</strain>
    </source>
</reference>
<accession>A0A9D9D873</accession>
<organism evidence="2 3">
    <name type="scientific">Candidatus Scatoplasma merdavium</name>
    <dbReference type="NCBI Taxonomy" id="2840932"/>
    <lineage>
        <taxon>Bacteria</taxon>
        <taxon>Bacillati</taxon>
        <taxon>Bacillota</taxon>
        <taxon>Bacilli</taxon>
        <taxon>Bacillales</taxon>
        <taxon>Candidatus Scatoplasma</taxon>
    </lineage>
</organism>